<dbReference type="SUPFAM" id="SSF50630">
    <property type="entry name" value="Acid proteases"/>
    <property type="match status" value="1"/>
</dbReference>
<organism evidence="10 12">
    <name type="scientific">Didymodactylos carnosus</name>
    <dbReference type="NCBI Taxonomy" id="1234261"/>
    <lineage>
        <taxon>Eukaryota</taxon>
        <taxon>Metazoa</taxon>
        <taxon>Spiralia</taxon>
        <taxon>Gnathifera</taxon>
        <taxon>Rotifera</taxon>
        <taxon>Eurotatoria</taxon>
        <taxon>Bdelloidea</taxon>
        <taxon>Philodinida</taxon>
        <taxon>Philodinidae</taxon>
        <taxon>Didymodactylos</taxon>
    </lineage>
</organism>
<feature type="region of interest" description="Disordered" evidence="8">
    <location>
        <begin position="457"/>
        <end position="506"/>
    </location>
</feature>
<keyword evidence="7" id="KW-0663">Pyridoxal phosphate</keyword>
<dbReference type="Pfam" id="PF00155">
    <property type="entry name" value="Aminotran_1_2"/>
    <property type="match status" value="1"/>
</dbReference>
<proteinExistence type="predicted"/>
<dbReference type="EC" id="2.6.1.1" evidence="3"/>
<dbReference type="CDD" id="cd00303">
    <property type="entry name" value="retropepsin_like"/>
    <property type="match status" value="1"/>
</dbReference>
<evidence type="ECO:0000256" key="6">
    <source>
        <dbReference type="ARBA" id="ARBA00022801"/>
    </source>
</evidence>
<evidence type="ECO:0000256" key="3">
    <source>
        <dbReference type="ARBA" id="ARBA00012753"/>
    </source>
</evidence>
<evidence type="ECO:0000313" key="11">
    <source>
        <dbReference type="EMBL" id="CAF4059203.1"/>
    </source>
</evidence>
<dbReference type="GO" id="GO:0030170">
    <property type="term" value="F:pyridoxal phosphate binding"/>
    <property type="evidence" value="ECO:0007669"/>
    <property type="project" value="InterPro"/>
</dbReference>
<dbReference type="InterPro" id="IPR015424">
    <property type="entry name" value="PyrdxlP-dep_Trfase"/>
</dbReference>
<accession>A0A8S2EMG8</accession>
<gene>
    <name evidence="10" type="ORF">OVA965_LOCUS26316</name>
    <name evidence="11" type="ORF">TMI583_LOCUS27061</name>
</gene>
<keyword evidence="4" id="KW-0032">Aminotransferase</keyword>
<dbReference type="GO" id="GO:0006508">
    <property type="term" value="P:proteolysis"/>
    <property type="evidence" value="ECO:0007669"/>
    <property type="project" value="InterPro"/>
</dbReference>
<dbReference type="InterPro" id="IPR015421">
    <property type="entry name" value="PyrdxlP-dep_Trfase_major"/>
</dbReference>
<dbReference type="InterPro" id="IPR004839">
    <property type="entry name" value="Aminotransferase_I/II_large"/>
</dbReference>
<dbReference type="SUPFAM" id="SSF53383">
    <property type="entry name" value="PLP-dependent transferases"/>
    <property type="match status" value="1"/>
</dbReference>
<dbReference type="Gene3D" id="2.40.70.10">
    <property type="entry name" value="Acid Proteases"/>
    <property type="match status" value="1"/>
</dbReference>
<dbReference type="Proteomes" id="UP000682733">
    <property type="component" value="Unassembled WGS sequence"/>
</dbReference>
<dbReference type="PANTHER" id="PTHR11879">
    <property type="entry name" value="ASPARTATE AMINOTRANSFERASE"/>
    <property type="match status" value="1"/>
</dbReference>
<comment type="subunit">
    <text evidence="2">Homodimer.</text>
</comment>
<dbReference type="InterPro" id="IPR000796">
    <property type="entry name" value="Asp_trans"/>
</dbReference>
<feature type="domain" description="Peptidase A2" evidence="9">
    <location>
        <begin position="552"/>
        <end position="630"/>
    </location>
</feature>
<dbReference type="AlphaFoldDB" id="A0A8S2EMG8"/>
<keyword evidence="6" id="KW-0378">Hydrolase</keyword>
<evidence type="ECO:0000256" key="7">
    <source>
        <dbReference type="ARBA" id="ARBA00022898"/>
    </source>
</evidence>
<dbReference type="Proteomes" id="UP000677228">
    <property type="component" value="Unassembled WGS sequence"/>
</dbReference>
<evidence type="ECO:0000256" key="5">
    <source>
        <dbReference type="ARBA" id="ARBA00022679"/>
    </source>
</evidence>
<sequence length="744" mass="85296">NYEPILKGVGFEVREYRYWNNKTFNIDFDGLLEDLEDAPAKSDILLHGCAHNPTGCDPTKEQWRQIAETIQRKHLFPFFDLAYQDEDAWSVRYFADTLNLELFVAHSFSKNLGVYSQRVGQLIACFHSADTVPIFLSQIALVVCRNYLTPPEHGAQIVSTVFNTEDLYREWILHVKRMYSRIQAIRQKLYNQLTELGTPDQIAVKVVILRPANWRNISRSLDGGITGNLCDKRIQDFHGTKQEDVVAWIDQLEVALDLTDHAQGKWSKLAAWYLKGVALSWYIKNKNQVYDWDSFRQMIVEKYPTCVNHHNDLIKLEQAIPSSTTILNTKSVSTIDLSNNLPIVIYQLLSHRFPVIPPSNDREILRQLAGRKQAWNEPISRFYRDIMNLCDKYDSSMADSSRIDYSQGGLKPELQHYALNQQITTPEQFFDITQQHEHIQVRLSNVQLNDLGTTAIIQETSPRKGVQQSNTTSVDRSQQQQQSAHTSPSTNNCPQNSNSNNQQYINFNTCPRYHDQQQVLMESRNGGSGSNNHNIKPSPLTFITVPVNGKMIKTLVDTGATNSIINQSTLSKLHHAPITRKSYYYQLANKTNMHFIGEVQLKVRIKYITTWVTTLVADSLCTDFILGKDWIRQYQGDVLESNQEIRIRTRSVPVSIPFDEDTENVAFDIKLLHPIILGPRQECEVEAQVLISTADTVIFHPKQQLQYNPAILMPHALLKVTNYTTKLTVINLNDHPRQFHGISD</sequence>
<evidence type="ECO:0000259" key="9">
    <source>
        <dbReference type="PROSITE" id="PS50175"/>
    </source>
</evidence>
<dbReference type="Pfam" id="PF13975">
    <property type="entry name" value="gag-asp_proteas"/>
    <property type="match status" value="1"/>
</dbReference>
<dbReference type="Gene3D" id="3.40.640.10">
    <property type="entry name" value="Type I PLP-dependent aspartate aminotransferase-like (Major domain)"/>
    <property type="match status" value="1"/>
</dbReference>
<keyword evidence="5" id="KW-0808">Transferase</keyword>
<evidence type="ECO:0000256" key="8">
    <source>
        <dbReference type="SAM" id="MobiDB-lite"/>
    </source>
</evidence>
<comment type="caution">
    <text evidence="10">The sequence shown here is derived from an EMBL/GenBank/DDBJ whole genome shotgun (WGS) entry which is preliminary data.</text>
</comment>
<dbReference type="PANTHER" id="PTHR11879:SF55">
    <property type="entry name" value="GLUTAMATE OXALOACETATE TRANSAMINASE 1, ISOFORM B"/>
    <property type="match status" value="1"/>
</dbReference>
<evidence type="ECO:0000313" key="10">
    <source>
        <dbReference type="EMBL" id="CAF1251866.1"/>
    </source>
</evidence>
<dbReference type="PROSITE" id="PS50175">
    <property type="entry name" value="ASP_PROT_RETROV"/>
    <property type="match status" value="1"/>
</dbReference>
<evidence type="ECO:0000256" key="1">
    <source>
        <dbReference type="ARBA" id="ARBA00001933"/>
    </source>
</evidence>
<protein>
    <recommendedName>
        <fullName evidence="3">aspartate transaminase</fullName>
        <ecNumber evidence="3">2.6.1.1</ecNumber>
    </recommendedName>
</protein>
<dbReference type="InterPro" id="IPR021109">
    <property type="entry name" value="Peptidase_aspartic_dom_sf"/>
</dbReference>
<dbReference type="GO" id="GO:0006532">
    <property type="term" value="P:aspartate biosynthetic process"/>
    <property type="evidence" value="ECO:0007669"/>
    <property type="project" value="TreeGrafter"/>
</dbReference>
<dbReference type="GO" id="GO:0004069">
    <property type="term" value="F:L-aspartate:2-oxoglutarate aminotransferase activity"/>
    <property type="evidence" value="ECO:0007669"/>
    <property type="project" value="UniProtKB-EC"/>
</dbReference>
<evidence type="ECO:0000313" key="12">
    <source>
        <dbReference type="Proteomes" id="UP000677228"/>
    </source>
</evidence>
<evidence type="ECO:0000256" key="2">
    <source>
        <dbReference type="ARBA" id="ARBA00011738"/>
    </source>
</evidence>
<dbReference type="GO" id="GO:0005829">
    <property type="term" value="C:cytosol"/>
    <property type="evidence" value="ECO:0007669"/>
    <property type="project" value="TreeGrafter"/>
</dbReference>
<dbReference type="CDD" id="cd00609">
    <property type="entry name" value="AAT_like"/>
    <property type="match status" value="1"/>
</dbReference>
<dbReference type="EMBL" id="CAJNOK010016786">
    <property type="protein sequence ID" value="CAF1251866.1"/>
    <property type="molecule type" value="Genomic_DNA"/>
</dbReference>
<comment type="cofactor">
    <cofactor evidence="1">
        <name>pyridoxal 5'-phosphate</name>
        <dbReference type="ChEBI" id="CHEBI:597326"/>
    </cofactor>
</comment>
<dbReference type="EMBL" id="CAJOBA010038342">
    <property type="protein sequence ID" value="CAF4059203.1"/>
    <property type="molecule type" value="Genomic_DNA"/>
</dbReference>
<name>A0A8S2EMG8_9BILA</name>
<dbReference type="InterPro" id="IPR001995">
    <property type="entry name" value="Peptidase_A2_cat"/>
</dbReference>
<dbReference type="GO" id="GO:0004190">
    <property type="term" value="F:aspartic-type endopeptidase activity"/>
    <property type="evidence" value="ECO:0007669"/>
    <property type="project" value="InterPro"/>
</dbReference>
<reference evidence="10" key="1">
    <citation type="submission" date="2021-02" db="EMBL/GenBank/DDBJ databases">
        <authorList>
            <person name="Nowell W R."/>
        </authorList>
    </citation>
    <scope>NUCLEOTIDE SEQUENCE</scope>
</reference>
<dbReference type="PRINTS" id="PR00799">
    <property type="entry name" value="TRANSAMINASE"/>
</dbReference>
<evidence type="ECO:0000256" key="4">
    <source>
        <dbReference type="ARBA" id="ARBA00022576"/>
    </source>
</evidence>
<feature type="non-terminal residue" evidence="10">
    <location>
        <position position="1"/>
    </location>
</feature>
<feature type="compositionally biased region" description="Polar residues" evidence="8">
    <location>
        <begin position="457"/>
        <end position="485"/>
    </location>
</feature>
<feature type="compositionally biased region" description="Low complexity" evidence="8">
    <location>
        <begin position="486"/>
        <end position="506"/>
    </location>
</feature>